<reference evidence="2 3" key="1">
    <citation type="journal article" date="2013" name="Stand. Genomic Sci.">
        <title>Genome sequence of the reddish-pigmented Rubellimicrobium thermophilum type strain (DSM 16684(T)), a member of the Roseobacter clade.</title>
        <authorList>
            <person name="Fiebig A."/>
            <person name="Riedel T."/>
            <person name="Gronow S."/>
            <person name="Petersen J."/>
            <person name="Klenk H.P."/>
            <person name="Goker M."/>
        </authorList>
    </citation>
    <scope>NUCLEOTIDE SEQUENCE [LARGE SCALE GENOMIC DNA]</scope>
    <source>
        <strain evidence="2 3">DSM 16684</strain>
    </source>
</reference>
<evidence type="ECO:0000256" key="1">
    <source>
        <dbReference type="SAM" id="MobiDB-lite"/>
    </source>
</evidence>
<proteinExistence type="predicted"/>
<evidence type="ECO:0000313" key="2">
    <source>
        <dbReference type="EMBL" id="EPX85823.1"/>
    </source>
</evidence>
<feature type="region of interest" description="Disordered" evidence="1">
    <location>
        <begin position="39"/>
        <end position="72"/>
    </location>
</feature>
<keyword evidence="3" id="KW-1185">Reference proteome</keyword>
<feature type="non-terminal residue" evidence="2">
    <location>
        <position position="143"/>
    </location>
</feature>
<dbReference type="EMBL" id="AOLV01000012">
    <property type="protein sequence ID" value="EPX85823.1"/>
    <property type="molecule type" value="Genomic_DNA"/>
</dbReference>
<dbReference type="HOGENOM" id="CLU_1820004_0_0_5"/>
<name>S9R1J3_9RHOB</name>
<comment type="caution">
    <text evidence="2">The sequence shown here is derived from an EMBL/GenBank/DDBJ whole genome shotgun (WGS) entry which is preliminary data.</text>
</comment>
<gene>
    <name evidence="2" type="ORF">ruthe_01543</name>
</gene>
<evidence type="ECO:0000313" key="3">
    <source>
        <dbReference type="Proteomes" id="UP000015346"/>
    </source>
</evidence>
<protein>
    <submittedName>
        <fullName evidence="2">Uncharacterized protein</fullName>
    </submittedName>
</protein>
<sequence length="143" mass="15385">MTTKPRVRRFRLRRDTPLSEGMILPEAAAEIATPQAMAVGQGGRGGAVTGHALQPYDRPGSPLAGEAPGAEDDSIEAIRREGLTGRQLRMARRVAQKHGLTVVSDFDAVRQLRARGIDPFQQTSFLQLVQGGRSEAQDEAPSA</sequence>
<accession>S9R1J3</accession>
<dbReference type="AlphaFoldDB" id="S9R1J3"/>
<dbReference type="STRING" id="1123069.ruthe_01543"/>
<dbReference type="Proteomes" id="UP000015346">
    <property type="component" value="Unassembled WGS sequence"/>
</dbReference>
<organism evidence="2 3">
    <name type="scientific">Rubellimicrobium thermophilum DSM 16684</name>
    <dbReference type="NCBI Taxonomy" id="1123069"/>
    <lineage>
        <taxon>Bacteria</taxon>
        <taxon>Pseudomonadati</taxon>
        <taxon>Pseudomonadota</taxon>
        <taxon>Alphaproteobacteria</taxon>
        <taxon>Rhodobacterales</taxon>
        <taxon>Roseobacteraceae</taxon>
        <taxon>Rubellimicrobium</taxon>
    </lineage>
</organism>